<dbReference type="EMBL" id="CAJVPW010058468">
    <property type="protein sequence ID" value="CAG8778125.1"/>
    <property type="molecule type" value="Genomic_DNA"/>
</dbReference>
<organism evidence="1 2">
    <name type="scientific">Cetraspora pellucida</name>
    <dbReference type="NCBI Taxonomy" id="1433469"/>
    <lineage>
        <taxon>Eukaryota</taxon>
        <taxon>Fungi</taxon>
        <taxon>Fungi incertae sedis</taxon>
        <taxon>Mucoromycota</taxon>
        <taxon>Glomeromycotina</taxon>
        <taxon>Glomeromycetes</taxon>
        <taxon>Diversisporales</taxon>
        <taxon>Gigasporaceae</taxon>
        <taxon>Cetraspora</taxon>
    </lineage>
</organism>
<proteinExistence type="predicted"/>
<feature type="non-terminal residue" evidence="1">
    <location>
        <position position="1"/>
    </location>
</feature>
<name>A0ACA9R5I8_9GLOM</name>
<feature type="non-terminal residue" evidence="1">
    <location>
        <position position="41"/>
    </location>
</feature>
<sequence length="41" mass="4807">YEVAAYVAERLKLLKIVNQMAYYDGLKMLDNEEKTIVLTQQ</sequence>
<keyword evidence="2" id="KW-1185">Reference proteome</keyword>
<reference evidence="1" key="1">
    <citation type="submission" date="2021-06" db="EMBL/GenBank/DDBJ databases">
        <authorList>
            <person name="Kallberg Y."/>
            <person name="Tangrot J."/>
            <person name="Rosling A."/>
        </authorList>
    </citation>
    <scope>NUCLEOTIDE SEQUENCE</scope>
    <source>
        <strain evidence="1">28 12/20/2015</strain>
    </source>
</reference>
<accession>A0ACA9R5I8</accession>
<evidence type="ECO:0000313" key="2">
    <source>
        <dbReference type="Proteomes" id="UP000789366"/>
    </source>
</evidence>
<comment type="caution">
    <text evidence="1">The sequence shown here is derived from an EMBL/GenBank/DDBJ whole genome shotgun (WGS) entry which is preliminary data.</text>
</comment>
<gene>
    <name evidence="1" type="ORF">SPELUC_LOCUS16200</name>
</gene>
<protein>
    <submittedName>
        <fullName evidence="1">17644_t:CDS:1</fullName>
    </submittedName>
</protein>
<dbReference type="Proteomes" id="UP000789366">
    <property type="component" value="Unassembled WGS sequence"/>
</dbReference>
<evidence type="ECO:0000313" key="1">
    <source>
        <dbReference type="EMBL" id="CAG8778125.1"/>
    </source>
</evidence>